<sequence>MLGQTSLDGVSRGHRHVFPRAVRFADIDSLGHVNNVRYFDYLEDARLAMFHIDPHREGRDPFRGLVIARHEIDYRRPLTFRPDPVRVETWVSGIRPVRFTLDYEIRDDHEVFVRARSILVAYDVEKSAPRRLNEDELAYLRRFAVEAG</sequence>
<gene>
    <name evidence="1" type="ORF">Pta02_57600</name>
</gene>
<dbReference type="EMBL" id="BOOK01000041">
    <property type="protein sequence ID" value="GII03752.1"/>
    <property type="molecule type" value="Genomic_DNA"/>
</dbReference>
<dbReference type="Proteomes" id="UP000634476">
    <property type="component" value="Unassembled WGS sequence"/>
</dbReference>
<dbReference type="PANTHER" id="PTHR31793">
    <property type="entry name" value="4-HYDROXYBENZOYL-COA THIOESTERASE FAMILY MEMBER"/>
    <property type="match status" value="1"/>
</dbReference>
<evidence type="ECO:0000313" key="2">
    <source>
        <dbReference type="Proteomes" id="UP000634476"/>
    </source>
</evidence>
<proteinExistence type="predicted"/>
<comment type="caution">
    <text evidence="1">The sequence shown here is derived from an EMBL/GenBank/DDBJ whole genome shotgun (WGS) entry which is preliminary data.</text>
</comment>
<dbReference type="RefSeq" id="WP_239131288.1">
    <property type="nucleotide sequence ID" value="NZ_BOOK01000041.1"/>
</dbReference>
<accession>A0A8J3T0C4</accession>
<keyword evidence="2" id="KW-1185">Reference proteome</keyword>
<name>A0A8J3T0C4_9ACTN</name>
<reference evidence="1" key="1">
    <citation type="submission" date="2021-01" db="EMBL/GenBank/DDBJ databases">
        <title>Whole genome shotgun sequence of Planobispora takensis NBRC 109077.</title>
        <authorList>
            <person name="Komaki H."/>
            <person name="Tamura T."/>
        </authorList>
    </citation>
    <scope>NUCLEOTIDE SEQUENCE</scope>
    <source>
        <strain evidence="1">NBRC 109077</strain>
    </source>
</reference>
<dbReference type="AlphaFoldDB" id="A0A8J3T0C4"/>
<dbReference type="CDD" id="cd00586">
    <property type="entry name" value="4HBT"/>
    <property type="match status" value="1"/>
</dbReference>
<dbReference type="GO" id="GO:0047617">
    <property type="term" value="F:fatty acyl-CoA hydrolase activity"/>
    <property type="evidence" value="ECO:0007669"/>
    <property type="project" value="TreeGrafter"/>
</dbReference>
<dbReference type="Pfam" id="PF13279">
    <property type="entry name" value="4HBT_2"/>
    <property type="match status" value="1"/>
</dbReference>
<dbReference type="Gene3D" id="3.10.129.10">
    <property type="entry name" value="Hotdog Thioesterase"/>
    <property type="match status" value="1"/>
</dbReference>
<dbReference type="SUPFAM" id="SSF54637">
    <property type="entry name" value="Thioesterase/thiol ester dehydrase-isomerase"/>
    <property type="match status" value="1"/>
</dbReference>
<dbReference type="InterPro" id="IPR050563">
    <property type="entry name" value="4-hydroxybenzoyl-CoA_TE"/>
</dbReference>
<protein>
    <submittedName>
        <fullName evidence="1">Thioesterase</fullName>
    </submittedName>
</protein>
<dbReference type="PANTHER" id="PTHR31793:SF24">
    <property type="entry name" value="LONG-CHAIN ACYL-COA THIOESTERASE FADM"/>
    <property type="match status" value="1"/>
</dbReference>
<evidence type="ECO:0000313" key="1">
    <source>
        <dbReference type="EMBL" id="GII03752.1"/>
    </source>
</evidence>
<organism evidence="1 2">
    <name type="scientific">Planobispora takensis</name>
    <dbReference type="NCBI Taxonomy" id="1367882"/>
    <lineage>
        <taxon>Bacteria</taxon>
        <taxon>Bacillati</taxon>
        <taxon>Actinomycetota</taxon>
        <taxon>Actinomycetes</taxon>
        <taxon>Streptosporangiales</taxon>
        <taxon>Streptosporangiaceae</taxon>
        <taxon>Planobispora</taxon>
    </lineage>
</organism>
<dbReference type="InterPro" id="IPR029069">
    <property type="entry name" value="HotDog_dom_sf"/>
</dbReference>